<keyword evidence="3" id="KW-1185">Reference proteome</keyword>
<organism evidence="2 3">
    <name type="scientific">Nonlabens dokdonensis</name>
    <dbReference type="NCBI Taxonomy" id="328515"/>
    <lineage>
        <taxon>Bacteria</taxon>
        <taxon>Pseudomonadati</taxon>
        <taxon>Bacteroidota</taxon>
        <taxon>Flavobacteriia</taxon>
        <taxon>Flavobacteriales</taxon>
        <taxon>Flavobacteriaceae</taxon>
        <taxon>Nonlabens</taxon>
    </lineage>
</organism>
<evidence type="ECO:0008006" key="4">
    <source>
        <dbReference type="Google" id="ProtNLM"/>
    </source>
</evidence>
<feature type="transmembrane region" description="Helical" evidence="1">
    <location>
        <begin position="7"/>
        <end position="26"/>
    </location>
</feature>
<name>A0ABX5PYK4_9FLAO</name>
<comment type="caution">
    <text evidence="2">The sequence shown here is derived from an EMBL/GenBank/DDBJ whole genome shotgun (WGS) entry which is preliminary data.</text>
</comment>
<accession>A0ABX5PYK4</accession>
<gene>
    <name evidence="2" type="ORF">LX97_01722</name>
</gene>
<dbReference type="EMBL" id="QKZR01000002">
    <property type="protein sequence ID" value="PZX40949.1"/>
    <property type="molecule type" value="Genomic_DNA"/>
</dbReference>
<protein>
    <recommendedName>
        <fullName evidence="4">SGNH/GDSL hydrolase family protein</fullName>
    </recommendedName>
</protein>
<dbReference type="Proteomes" id="UP000248584">
    <property type="component" value="Unassembled WGS sequence"/>
</dbReference>
<sequence>MKSFCKHIAIIICIVITAMVIMDKIYTVAFNQGTPRNKVQYITQLQNTHIDYIFLGSSRVENHIDCAVVEKLTGKSCINLGLQGSKTNDSAAFLQMLQNNEVTYDKVLFQLDYAVNFDAYSPQFKSYITPYLNNETVSENIKEDLNQPWGYKIPYIRYAANDKLIGFREVLLQLTHKKPNVDLNNGYVLLTGNSVAVNGSLPQNIQKENDGVQLLQQLEPNHLIFYTSPYCNNVPNREAFMKELTSNYPQVFNYIGLFDNQKGKFSDCGHLNLNGSQLFTAQITQDILLNSH</sequence>
<keyword evidence="1" id="KW-1133">Transmembrane helix</keyword>
<evidence type="ECO:0000313" key="3">
    <source>
        <dbReference type="Proteomes" id="UP000248584"/>
    </source>
</evidence>
<proteinExistence type="predicted"/>
<evidence type="ECO:0000256" key="1">
    <source>
        <dbReference type="SAM" id="Phobius"/>
    </source>
</evidence>
<keyword evidence="1" id="KW-0472">Membrane</keyword>
<evidence type="ECO:0000313" key="2">
    <source>
        <dbReference type="EMBL" id="PZX40949.1"/>
    </source>
</evidence>
<reference evidence="2 3" key="1">
    <citation type="submission" date="2018-06" db="EMBL/GenBank/DDBJ databases">
        <title>Genomic Encyclopedia of Archaeal and Bacterial Type Strains, Phase II (KMG-II): from individual species to whole genera.</title>
        <authorList>
            <person name="Goeker M."/>
        </authorList>
    </citation>
    <scope>NUCLEOTIDE SEQUENCE [LARGE SCALE GENOMIC DNA]</scope>
    <source>
        <strain evidence="2 3">DSM 17205</strain>
    </source>
</reference>
<keyword evidence="1" id="KW-0812">Transmembrane</keyword>